<name>A0ABT7JS67_9HYPH</name>
<accession>A0ABT7JS67</accession>
<feature type="transmembrane region" description="Helical" evidence="1">
    <location>
        <begin position="26"/>
        <end position="47"/>
    </location>
</feature>
<evidence type="ECO:0000313" key="2">
    <source>
        <dbReference type="EMBL" id="MDL2399131.1"/>
    </source>
</evidence>
<dbReference type="Proteomes" id="UP001172645">
    <property type="component" value="Unassembled WGS sequence"/>
</dbReference>
<gene>
    <name evidence="2" type="ORF">PY649_09515</name>
</gene>
<keyword evidence="1" id="KW-0472">Membrane</keyword>
<comment type="caution">
    <text evidence="2">The sequence shown here is derived from an EMBL/GenBank/DDBJ whole genome shotgun (WGS) entry which is preliminary data.</text>
</comment>
<dbReference type="RefSeq" id="WP_285868181.1">
    <property type="nucleotide sequence ID" value="NZ_JARFYM010000005.1"/>
</dbReference>
<proteinExistence type="predicted"/>
<evidence type="ECO:0000313" key="3">
    <source>
        <dbReference type="Proteomes" id="UP001172645"/>
    </source>
</evidence>
<keyword evidence="1" id="KW-0812">Transmembrane</keyword>
<organism evidence="2 3">
    <name type="scientific">Rhizobium mayense</name>
    <dbReference type="NCBI Taxonomy" id="1312184"/>
    <lineage>
        <taxon>Bacteria</taxon>
        <taxon>Pseudomonadati</taxon>
        <taxon>Pseudomonadota</taxon>
        <taxon>Alphaproteobacteria</taxon>
        <taxon>Hyphomicrobiales</taxon>
        <taxon>Rhizobiaceae</taxon>
        <taxon>Rhizobium/Agrobacterium group</taxon>
        <taxon>Rhizobium</taxon>
    </lineage>
</organism>
<keyword evidence="3" id="KW-1185">Reference proteome</keyword>
<protein>
    <submittedName>
        <fullName evidence="2">Uncharacterized protein</fullName>
    </submittedName>
</protein>
<evidence type="ECO:0000256" key="1">
    <source>
        <dbReference type="SAM" id="Phobius"/>
    </source>
</evidence>
<dbReference type="EMBL" id="JARFYM010000005">
    <property type="protein sequence ID" value="MDL2399131.1"/>
    <property type="molecule type" value="Genomic_DNA"/>
</dbReference>
<keyword evidence="1" id="KW-1133">Transmembrane helix</keyword>
<reference evidence="2" key="1">
    <citation type="submission" date="2023-06" db="EMBL/GenBank/DDBJ databases">
        <title>Phylogenetic Diversity of Rhizobium strains.</title>
        <authorList>
            <person name="Moura F.T."/>
            <person name="Helene L.C.F."/>
            <person name="Hungria M."/>
        </authorList>
    </citation>
    <scope>NUCLEOTIDE SEQUENCE</scope>
    <source>
        <strain evidence="2">CCGE526</strain>
    </source>
</reference>
<sequence>MSVCAVVVAFGLAVVAGVFMVAAGLFVVIGVVVVVDGVVVVCAMAPVPMRAITAVAAKIATILMVIPPLGVTTLGASSVTKIEPIY</sequence>
<feature type="transmembrane region" description="Helical" evidence="1">
    <location>
        <begin position="59"/>
        <end position="79"/>
    </location>
</feature>